<dbReference type="Gene3D" id="2.30.42.60">
    <property type="match status" value="1"/>
</dbReference>
<keyword evidence="10" id="KW-1185">Reference proteome</keyword>
<dbReference type="InterPro" id="IPR009003">
    <property type="entry name" value="Peptidase_S1_PA"/>
</dbReference>
<protein>
    <submittedName>
        <fullName evidence="9">Do family serine endopeptidase</fullName>
    </submittedName>
</protein>
<reference evidence="9 10" key="1">
    <citation type="submission" date="2020-05" db="EMBL/GenBank/DDBJ databases">
        <title>Sulfurimonas marisnigri, sp. nov., and Sulfurimonas baltica, sp. nov., manganese oxide reducing chemolithoautotrophs of the class Epsilonproteobacteria isolated from the pelagic redoxclines of the Black and Baltic Seas and emended description of the genus Sulfurimonas.</title>
        <authorList>
            <person name="Henkel J.V."/>
            <person name="Laudan C."/>
            <person name="Werner J."/>
            <person name="Neu T."/>
            <person name="Plewe S."/>
            <person name="Sproer C."/>
            <person name="Bunk B."/>
            <person name="Schulz-Vogt H.N."/>
        </authorList>
    </citation>
    <scope>NUCLEOTIDE SEQUENCE [LARGE SCALE GENOMIC DNA]</scope>
    <source>
        <strain evidence="9 10">SoZ1</strain>
    </source>
</reference>
<dbReference type="InterPro" id="IPR001478">
    <property type="entry name" value="PDZ"/>
</dbReference>
<keyword evidence="5" id="KW-0720">Serine protease</keyword>
<dbReference type="InterPro" id="IPR001940">
    <property type="entry name" value="Peptidase_S1C"/>
</dbReference>
<dbReference type="SUPFAM" id="SSF50494">
    <property type="entry name" value="Trypsin-like serine proteases"/>
    <property type="match status" value="1"/>
</dbReference>
<dbReference type="EMBL" id="CP054493">
    <property type="protein sequence ID" value="QOY54664.1"/>
    <property type="molecule type" value="Genomic_DNA"/>
</dbReference>
<dbReference type="SMART" id="SM00228">
    <property type="entry name" value="PDZ"/>
    <property type="match status" value="2"/>
</dbReference>
<feature type="active site" description="Charge relay system" evidence="6">
    <location>
        <position position="116"/>
    </location>
</feature>
<dbReference type="SUPFAM" id="SSF50156">
    <property type="entry name" value="PDZ domain-like"/>
    <property type="match status" value="2"/>
</dbReference>
<evidence type="ECO:0000256" key="4">
    <source>
        <dbReference type="ARBA" id="ARBA00022801"/>
    </source>
</evidence>
<dbReference type="AlphaFoldDB" id="A0A7S7M1T6"/>
<name>A0A7S7M1T6_9BACT</name>
<dbReference type="Pfam" id="PF13180">
    <property type="entry name" value="PDZ_2"/>
    <property type="match status" value="1"/>
</dbReference>
<evidence type="ECO:0000256" key="1">
    <source>
        <dbReference type="ARBA" id="ARBA00022670"/>
    </source>
</evidence>
<dbReference type="InterPro" id="IPR051201">
    <property type="entry name" value="Chloro_Bact_Ser_Proteases"/>
</dbReference>
<feature type="active site" description="Charge relay system" evidence="6">
    <location>
        <position position="147"/>
    </location>
</feature>
<evidence type="ECO:0000256" key="5">
    <source>
        <dbReference type="ARBA" id="ARBA00022825"/>
    </source>
</evidence>
<keyword evidence="4" id="KW-0378">Hydrolase</keyword>
<feature type="binding site" evidence="7">
    <location>
        <position position="116"/>
    </location>
    <ligand>
        <name>substrate</name>
    </ligand>
</feature>
<dbReference type="PRINTS" id="PR00834">
    <property type="entry name" value="PROTEASES2C"/>
</dbReference>
<evidence type="ECO:0000256" key="3">
    <source>
        <dbReference type="ARBA" id="ARBA00022737"/>
    </source>
</evidence>
<dbReference type="InterPro" id="IPR011782">
    <property type="entry name" value="Pept_S1C_Do"/>
</dbReference>
<dbReference type="InterPro" id="IPR036034">
    <property type="entry name" value="PDZ_sf"/>
</dbReference>
<keyword evidence="3" id="KW-0677">Repeat</keyword>
<dbReference type="RefSeq" id="WP_194366709.1">
    <property type="nucleotide sequence ID" value="NZ_CP054493.1"/>
</dbReference>
<dbReference type="Proteomes" id="UP000593836">
    <property type="component" value="Chromosome"/>
</dbReference>
<gene>
    <name evidence="9" type="ORF">HUE87_12535</name>
</gene>
<feature type="domain" description="PDZ" evidence="8">
    <location>
        <begin position="265"/>
        <end position="331"/>
    </location>
</feature>
<evidence type="ECO:0000313" key="9">
    <source>
        <dbReference type="EMBL" id="QOY54664.1"/>
    </source>
</evidence>
<dbReference type="NCBIfam" id="TIGR02037">
    <property type="entry name" value="degP_htrA_DO"/>
    <property type="match status" value="1"/>
</dbReference>
<evidence type="ECO:0000256" key="2">
    <source>
        <dbReference type="ARBA" id="ARBA00022729"/>
    </source>
</evidence>
<keyword evidence="2" id="KW-0732">Signal</keyword>
<feature type="binding site" evidence="7">
    <location>
        <position position="147"/>
    </location>
    <ligand>
        <name>substrate</name>
    </ligand>
</feature>
<evidence type="ECO:0000313" key="10">
    <source>
        <dbReference type="Proteomes" id="UP000593836"/>
    </source>
</evidence>
<dbReference type="GO" id="GO:0006508">
    <property type="term" value="P:proteolysis"/>
    <property type="evidence" value="ECO:0007669"/>
    <property type="project" value="UniProtKB-KW"/>
</dbReference>
<dbReference type="PROSITE" id="PS50106">
    <property type="entry name" value="PDZ"/>
    <property type="match status" value="1"/>
</dbReference>
<feature type="binding site" evidence="7">
    <location>
        <begin position="219"/>
        <end position="221"/>
    </location>
    <ligand>
        <name>substrate</name>
    </ligand>
</feature>
<sequence>MKKLLLLGLVNLSLLYAQDGVEFKYAPTDTQRQHPTSQNYILSYNNIIENVRTSVVNISTKKTINNRGEESNPFMNDPYFREFFKNQRQIPQERVQRALGSGVIISQDGYIITNNHVIDGSDTIKVSIAGDKKEYEAQIIGTDSKSDLAIIKIEAKDLNAVTIYNSDKVKVGDIVFALGNPFGIGETITQGIVSATRRSGVGIVEYEDFIQTDASINPGNSGGALINSAGYLIGINSAILSKSGGNVGIGFSIPSNMVTSIATELINKGKYSRAYLGVVISDISAEMSSFYNDNFGALITSIEDNSPAFKAGLKRGDLIISVNGKKIQSASELKNNIGSYSPLRVVNVKFLRDKKIDILNVTLDSLDKKSVSGELTYQGLKVVPLSSSYKQKLGANINGVLVIETEANSKSQTMGIKKGDIILQIENSEISTLDDFKRATSSQDKKRFFIYRRGSIFAVVL</sequence>
<organism evidence="9 10">
    <name type="scientific">Candidatus Sulfurimonas marisnigri</name>
    <dbReference type="NCBI Taxonomy" id="2740405"/>
    <lineage>
        <taxon>Bacteria</taxon>
        <taxon>Pseudomonadati</taxon>
        <taxon>Campylobacterota</taxon>
        <taxon>Epsilonproteobacteria</taxon>
        <taxon>Campylobacterales</taxon>
        <taxon>Sulfurimonadaceae</taxon>
        <taxon>Sulfurimonas</taxon>
    </lineage>
</organism>
<dbReference type="KEGG" id="smas:HUE87_12535"/>
<dbReference type="GO" id="GO:0004252">
    <property type="term" value="F:serine-type endopeptidase activity"/>
    <property type="evidence" value="ECO:0007669"/>
    <property type="project" value="InterPro"/>
</dbReference>
<feature type="active site" description="Charge relay system" evidence="6">
    <location>
        <position position="221"/>
    </location>
</feature>
<accession>A0A7S7M1T6</accession>
<dbReference type="Gene3D" id="2.40.10.120">
    <property type="match status" value="1"/>
</dbReference>
<evidence type="ECO:0000259" key="8">
    <source>
        <dbReference type="PROSITE" id="PS50106"/>
    </source>
</evidence>
<evidence type="ECO:0000256" key="6">
    <source>
        <dbReference type="PIRSR" id="PIRSR611782-1"/>
    </source>
</evidence>
<dbReference type="PANTHER" id="PTHR43343:SF3">
    <property type="entry name" value="PROTEASE DO-LIKE 8, CHLOROPLASTIC"/>
    <property type="match status" value="1"/>
</dbReference>
<evidence type="ECO:0000256" key="7">
    <source>
        <dbReference type="PIRSR" id="PIRSR611782-2"/>
    </source>
</evidence>
<dbReference type="Gene3D" id="2.30.42.10">
    <property type="match status" value="1"/>
</dbReference>
<dbReference type="Pfam" id="PF13365">
    <property type="entry name" value="Trypsin_2"/>
    <property type="match status" value="1"/>
</dbReference>
<dbReference type="PANTHER" id="PTHR43343">
    <property type="entry name" value="PEPTIDASE S12"/>
    <property type="match status" value="1"/>
</dbReference>
<keyword evidence="1" id="KW-0645">Protease</keyword>
<proteinExistence type="predicted"/>